<reference evidence="6" key="2">
    <citation type="submission" date="2020-06" db="EMBL/GenBank/DDBJ databases">
        <authorList>
            <person name="Sheffer M."/>
        </authorList>
    </citation>
    <scope>NUCLEOTIDE SEQUENCE</scope>
</reference>
<dbReference type="Pfam" id="PF00595">
    <property type="entry name" value="PDZ"/>
    <property type="match status" value="3"/>
</dbReference>
<feature type="compositionally biased region" description="Basic and acidic residues" evidence="2">
    <location>
        <begin position="914"/>
        <end position="924"/>
    </location>
</feature>
<dbReference type="Pfam" id="PF00619">
    <property type="entry name" value="CARD"/>
    <property type="match status" value="1"/>
</dbReference>
<feature type="compositionally biased region" description="Polar residues" evidence="2">
    <location>
        <begin position="1625"/>
        <end position="1635"/>
    </location>
</feature>
<feature type="domain" description="PDZ" evidence="4">
    <location>
        <begin position="1535"/>
        <end position="1614"/>
    </location>
</feature>
<dbReference type="InterPro" id="IPR001478">
    <property type="entry name" value="PDZ"/>
</dbReference>
<dbReference type="Pfam" id="PF00625">
    <property type="entry name" value="Guanylate_kin"/>
    <property type="match status" value="1"/>
</dbReference>
<evidence type="ECO:0000313" key="7">
    <source>
        <dbReference type="Proteomes" id="UP000807504"/>
    </source>
</evidence>
<dbReference type="CDD" id="cd01671">
    <property type="entry name" value="CARD"/>
    <property type="match status" value="1"/>
</dbReference>
<dbReference type="PANTHER" id="PTHR46360">
    <property type="entry name" value="DISKS LARGE HOMOLOG 5"/>
    <property type="match status" value="1"/>
</dbReference>
<feature type="compositionally biased region" description="Basic and acidic residues" evidence="2">
    <location>
        <begin position="1088"/>
        <end position="1097"/>
    </location>
</feature>
<feature type="region of interest" description="Disordered" evidence="2">
    <location>
        <begin position="1078"/>
        <end position="1102"/>
    </location>
</feature>
<feature type="region of interest" description="Disordered" evidence="2">
    <location>
        <begin position="1017"/>
        <end position="1039"/>
    </location>
</feature>
<dbReference type="InterPro" id="IPR027417">
    <property type="entry name" value="P-loop_NTPase"/>
</dbReference>
<feature type="compositionally biased region" description="Polar residues" evidence="2">
    <location>
        <begin position="154"/>
        <end position="185"/>
    </location>
</feature>
<dbReference type="Gene3D" id="1.10.533.10">
    <property type="entry name" value="Death Domain, Fas"/>
    <property type="match status" value="1"/>
</dbReference>
<organism evidence="6 7">
    <name type="scientific">Argiope bruennichi</name>
    <name type="common">Wasp spider</name>
    <name type="synonym">Aranea bruennichi</name>
    <dbReference type="NCBI Taxonomy" id="94029"/>
    <lineage>
        <taxon>Eukaryota</taxon>
        <taxon>Metazoa</taxon>
        <taxon>Ecdysozoa</taxon>
        <taxon>Arthropoda</taxon>
        <taxon>Chelicerata</taxon>
        <taxon>Arachnida</taxon>
        <taxon>Araneae</taxon>
        <taxon>Araneomorphae</taxon>
        <taxon>Entelegynae</taxon>
        <taxon>Araneoidea</taxon>
        <taxon>Araneidae</taxon>
        <taxon>Argiope</taxon>
    </lineage>
</organism>
<dbReference type="Gene3D" id="3.40.50.300">
    <property type="entry name" value="P-loop containing nucleotide triphosphate hydrolases"/>
    <property type="match status" value="1"/>
</dbReference>
<dbReference type="PROSITE" id="PS50106">
    <property type="entry name" value="PDZ"/>
    <property type="match status" value="3"/>
</dbReference>
<feature type="coiled-coil region" evidence="1">
    <location>
        <begin position="239"/>
        <end position="497"/>
    </location>
</feature>
<dbReference type="EMBL" id="JABXBU010000001">
    <property type="protein sequence ID" value="KAF8796409.1"/>
    <property type="molecule type" value="Genomic_DNA"/>
</dbReference>
<evidence type="ECO:0000256" key="1">
    <source>
        <dbReference type="SAM" id="Coils"/>
    </source>
</evidence>
<evidence type="ECO:0000256" key="2">
    <source>
        <dbReference type="SAM" id="MobiDB-lite"/>
    </source>
</evidence>
<feature type="region of interest" description="Disordered" evidence="2">
    <location>
        <begin position="1132"/>
        <end position="1192"/>
    </location>
</feature>
<proteinExistence type="predicted"/>
<accession>A0A8T0G3H9</accession>
<dbReference type="GO" id="GO:0042981">
    <property type="term" value="P:regulation of apoptotic process"/>
    <property type="evidence" value="ECO:0007669"/>
    <property type="project" value="InterPro"/>
</dbReference>
<feature type="compositionally biased region" description="Polar residues" evidence="2">
    <location>
        <begin position="887"/>
        <end position="900"/>
    </location>
</feature>
<feature type="region of interest" description="Disordered" evidence="2">
    <location>
        <begin position="1620"/>
        <end position="1692"/>
    </location>
</feature>
<evidence type="ECO:0000259" key="5">
    <source>
        <dbReference type="PROSITE" id="PS50209"/>
    </source>
</evidence>
<feature type="domain" description="Guanylate kinase-like" evidence="3">
    <location>
        <begin position="1737"/>
        <end position="1903"/>
    </location>
</feature>
<feature type="region of interest" description="Disordered" evidence="2">
    <location>
        <begin position="862"/>
        <end position="1002"/>
    </location>
</feature>
<dbReference type="SUPFAM" id="SSF52540">
    <property type="entry name" value="P-loop containing nucleoside triphosphate hydrolases"/>
    <property type="match status" value="1"/>
</dbReference>
<dbReference type="PROSITE" id="PS50209">
    <property type="entry name" value="CARD"/>
    <property type="match status" value="1"/>
</dbReference>
<feature type="compositionally biased region" description="Low complexity" evidence="2">
    <location>
        <begin position="1133"/>
        <end position="1165"/>
    </location>
</feature>
<feature type="region of interest" description="Disordered" evidence="2">
    <location>
        <begin position="1462"/>
        <end position="1524"/>
    </location>
</feature>
<feature type="compositionally biased region" description="Basic and acidic residues" evidence="2">
    <location>
        <begin position="1017"/>
        <end position="1031"/>
    </location>
</feature>
<feature type="compositionally biased region" description="Polar residues" evidence="2">
    <location>
        <begin position="1503"/>
        <end position="1521"/>
    </location>
</feature>
<feature type="coiled-coil region" evidence="1">
    <location>
        <begin position="548"/>
        <end position="666"/>
    </location>
</feature>
<keyword evidence="7" id="KW-1185">Reference proteome</keyword>
<feature type="domain" description="PDZ" evidence="4">
    <location>
        <begin position="786"/>
        <end position="861"/>
    </location>
</feature>
<dbReference type="PANTHER" id="PTHR46360:SF1">
    <property type="entry name" value="DISKS LARGE HOMOLOG 5"/>
    <property type="match status" value="1"/>
</dbReference>
<feature type="compositionally biased region" description="Low complexity" evidence="2">
    <location>
        <begin position="1325"/>
        <end position="1337"/>
    </location>
</feature>
<protein>
    <submittedName>
        <fullName evidence="6">Disks large like protein</fullName>
    </submittedName>
</protein>
<dbReference type="SMART" id="SM00072">
    <property type="entry name" value="GuKc"/>
    <property type="match status" value="1"/>
</dbReference>
<evidence type="ECO:0000313" key="6">
    <source>
        <dbReference type="EMBL" id="KAF8796409.1"/>
    </source>
</evidence>
<dbReference type="InterPro" id="IPR001315">
    <property type="entry name" value="CARD"/>
</dbReference>
<dbReference type="SUPFAM" id="SSF47986">
    <property type="entry name" value="DEATH domain"/>
    <property type="match status" value="1"/>
</dbReference>
<dbReference type="SMART" id="SM00114">
    <property type="entry name" value="CARD"/>
    <property type="match status" value="1"/>
</dbReference>
<feature type="compositionally biased region" description="Low complexity" evidence="2">
    <location>
        <begin position="1476"/>
        <end position="1502"/>
    </location>
</feature>
<dbReference type="GO" id="GO:0005886">
    <property type="term" value="C:plasma membrane"/>
    <property type="evidence" value="ECO:0007669"/>
    <property type="project" value="TreeGrafter"/>
</dbReference>
<feature type="domain" description="PDZ" evidence="4">
    <location>
        <begin position="692"/>
        <end position="777"/>
    </location>
</feature>
<feature type="region of interest" description="Disordered" evidence="2">
    <location>
        <begin position="1312"/>
        <end position="1353"/>
    </location>
</feature>
<dbReference type="Proteomes" id="UP000807504">
    <property type="component" value="Unassembled WGS sequence"/>
</dbReference>
<feature type="region of interest" description="Disordered" evidence="2">
    <location>
        <begin position="136"/>
        <end position="185"/>
    </location>
</feature>
<feature type="compositionally biased region" description="Basic and acidic residues" evidence="2">
    <location>
        <begin position="976"/>
        <end position="987"/>
    </location>
</feature>
<gene>
    <name evidence="6" type="ORF">HNY73_000786</name>
</gene>
<feature type="compositionally biased region" description="Low complexity" evidence="2">
    <location>
        <begin position="1405"/>
        <end position="1415"/>
    </location>
</feature>
<feature type="compositionally biased region" description="Polar residues" evidence="2">
    <location>
        <begin position="1166"/>
        <end position="1178"/>
    </location>
</feature>
<name>A0A8T0G3H9_ARGBR</name>
<keyword evidence="1" id="KW-0175">Coiled coil</keyword>
<dbReference type="SUPFAM" id="SSF50156">
    <property type="entry name" value="PDZ domain-like"/>
    <property type="match status" value="4"/>
</dbReference>
<dbReference type="InterPro" id="IPR008144">
    <property type="entry name" value="Guanylate_kin-like_dom"/>
</dbReference>
<sequence length="1917" mass="214331">MDEEHKELLKFHRTRFLQCVDIDRLIPLLQTSGVLTNDDVTDLRKFNSSEAKAEKLLDLLPSKGSHAFQAFCLALENTYPHLLTVMFLSGNKKMSGMNDDILRNSPSSAPQSLCTHQDVDLSQSILKSELHVVNSDRDGWRRSHSKGDRDNSYRRLTTSGDSMISSLSTLSKNHGVSTSDHSLNSNREYETVHQSNDSHHRYTTNDFLHKPESSLIDSDFYHVKQKSAILKLDDQRHETIILKKQYNELLADKHRLEQEIERLKRFREEDRKEVNELQRQQMLTENGGEAAHQLYLSVVRKCEALKEEYDNLHKRYADLMTSHNTTVSKLEVTQEELSCWRKRYEDLAHERNAALHERNGLQQQCTAAIRQWDNALRERNEAREQLAKVQQQRDEAMKEINQAMAIRIKATKDIARLTEERNAAVQEYSLIMSERDTVHKEMERMQEELNEAQKVIKSSEGTNKATAEEVETLRREITSALQDRDRALKECNDLREKYGDYVTGREDGQRDKDWRKSDPPWEKMGRDNSRKERENQWDNSCENMIKTHGQWLDDLDQANGEVESLRRQVEKLQAELVEAQQEAEVCKRRRDWAFSERDKIVLERESIRSLCDKLRKERDRAVSDLAEALRDSDDVKRQKNEASKELKELREKIEAQLEKESRMKQLNSVGNNHSRDSAIDADMQEWDTENVEVPLKFSSEDDLGLEFGGGKGDNQPGCDNVYIRSIAKGSRAEGKLKVNDCIVKINNIDVSNMDRKNVIEAIQNCSGNVTMVVKRRRMTNSRGVSNIILNVQGGKHHGLVIENGFYISKISPGSVAAREGSIAVGDRVLSINGKSIENVKNAVDILERANSSLTLQVSKCMPCPSSPPGSVSNYPNSELRVEKKKGSSSGNHGRESTSSSPDKDSVHVSPKKPSLYEHDNEKSLKANSVSVEHSVKSPDTSPLSPITRRRKAASDDKTRYPSSQPTLLDRAYNKIFGEKRTSKDKKNSPNAHSPLLGHDEEDPIAELDSVIEIHSKMLSKSSKENSRKPEKNGGTWPKYKGPLIQYNEVGTVARYPSRKKSERKSLATVNKQFSLYDPAAHSASKQSSESHKNRLLDDCSDNENNSRLSVTMNSDRISVFVDCQHTHQSMNCSKKSSIPIISPSASTTQTSSSGSSYASPEISSPHKTNLSGRSNEQLTDIRPPSYNGTSSPGSLLDYSVVSAYPNKDVLEFYKNRNRTRPRSALFGISDSDCLSSLESNASSQCGKNLMSMERTSFNHSDGIPLSFSPPDRPISAHSGHMYPVTVPTSLTASVISPNLLRSSTPFYTLSTDQRGMTHSHHSHNHTTGNHGNTVVVSPLPPASRYSSPPGLSVYTSRSGDSLLSVSVTESMLVDGRSFHTHTDSGRYSLKDSGRHSFSPSPSPCPSHYSYSNPSPTQSIDLHYHHGSSCQTPKRVVPAHSHVHPVYRDDNYSPSVTDGLLTYPKRNQRIRIPSNPSVTSKSSAGKVSSSSIEKASSVSERSSPLPNYTVEWQNTDGSQSLNDYRGRIPKPGDLRNICIEKSTEPLGIQISCGEGGGIFVSSVTPNSLAAQAGLQVGDHLLEVCGINMRSATYGLAANVLRQCTDSITMLVQYNPEKFRELVPDNGDSSDGLQSPCDTPVLSHKLNHSKSVDASTDDIGSTPSSAASTLTKKKAAHSLTADKRSKSSKNTNSSEPRLVILKKSTSNLGISLLGGNAVGIFVHSQQEDSPAQGPNDESLRPVIIVGPLMEAVVDQLEQDFPHVFQRCIPEKMKGSLSMMERGLQELKFVDFRRRGNHFECTTVSAIKQLCDKNCHALLDCSLSAVERLNQCMIYPIVIFLKYKSTKQIREVKDSRYLTEKVTTKAAKEMFEHALKIESEYKQLINAVIPGSNLAYMCTQVKSCVEEEQSKALWVPSGSL</sequence>
<evidence type="ECO:0000259" key="4">
    <source>
        <dbReference type="PROSITE" id="PS50106"/>
    </source>
</evidence>
<dbReference type="SMART" id="SM00228">
    <property type="entry name" value="PDZ"/>
    <property type="match status" value="3"/>
</dbReference>
<feature type="compositionally biased region" description="Basic and acidic residues" evidence="2">
    <location>
        <begin position="1378"/>
        <end position="1394"/>
    </location>
</feature>
<dbReference type="InterPro" id="IPR008145">
    <property type="entry name" value="GK/Ca_channel_bsu"/>
</dbReference>
<dbReference type="InterPro" id="IPR011029">
    <property type="entry name" value="DEATH-like_dom_sf"/>
</dbReference>
<dbReference type="GO" id="GO:0035331">
    <property type="term" value="P:negative regulation of hippo signaling"/>
    <property type="evidence" value="ECO:0007669"/>
    <property type="project" value="TreeGrafter"/>
</dbReference>
<feature type="compositionally biased region" description="Basic and acidic residues" evidence="2">
    <location>
        <begin position="136"/>
        <end position="153"/>
    </location>
</feature>
<dbReference type="PROSITE" id="PS50052">
    <property type="entry name" value="GUANYLATE_KINASE_2"/>
    <property type="match status" value="1"/>
</dbReference>
<comment type="caution">
    <text evidence="6">The sequence shown here is derived from an EMBL/GenBank/DDBJ whole genome shotgun (WGS) entry which is preliminary data.</text>
</comment>
<feature type="region of interest" description="Disordered" evidence="2">
    <location>
        <begin position="502"/>
        <end position="536"/>
    </location>
</feature>
<feature type="compositionally biased region" description="Polar residues" evidence="2">
    <location>
        <begin position="925"/>
        <end position="944"/>
    </location>
</feature>
<feature type="compositionally biased region" description="Low complexity" evidence="2">
    <location>
        <begin position="1659"/>
        <end position="1668"/>
    </location>
</feature>
<feature type="domain" description="CARD" evidence="5">
    <location>
        <begin position="1"/>
        <end position="90"/>
    </location>
</feature>
<dbReference type="InterPro" id="IPR036034">
    <property type="entry name" value="PDZ_sf"/>
</dbReference>
<dbReference type="InterPro" id="IPR053004">
    <property type="entry name" value="MAGUK_Signaling_Regulators"/>
</dbReference>
<reference evidence="6" key="1">
    <citation type="journal article" date="2020" name="bioRxiv">
        <title>Chromosome-level reference genome of the European wasp spider Argiope bruennichi: a resource for studies on range expansion and evolutionary adaptation.</title>
        <authorList>
            <person name="Sheffer M.M."/>
            <person name="Hoppe A."/>
            <person name="Krehenwinkel H."/>
            <person name="Uhl G."/>
            <person name="Kuss A.W."/>
            <person name="Jensen L."/>
            <person name="Jensen C."/>
            <person name="Gillespie R.G."/>
            <person name="Hoff K.J."/>
            <person name="Prost S."/>
        </authorList>
    </citation>
    <scope>NUCLEOTIDE SEQUENCE</scope>
</reference>
<dbReference type="CDD" id="cd06767">
    <property type="entry name" value="PDZ3_DLG5-like"/>
    <property type="match status" value="1"/>
</dbReference>
<evidence type="ECO:0000259" key="3">
    <source>
        <dbReference type="PROSITE" id="PS50052"/>
    </source>
</evidence>
<feature type="region of interest" description="Disordered" evidence="2">
    <location>
        <begin position="1378"/>
        <end position="1433"/>
    </location>
</feature>
<dbReference type="Gene3D" id="2.30.42.10">
    <property type="match status" value="4"/>
</dbReference>